<organism evidence="2 3">
    <name type="scientific">Exophiala oligosperma</name>
    <dbReference type="NCBI Taxonomy" id="215243"/>
    <lineage>
        <taxon>Eukaryota</taxon>
        <taxon>Fungi</taxon>
        <taxon>Dikarya</taxon>
        <taxon>Ascomycota</taxon>
        <taxon>Pezizomycotina</taxon>
        <taxon>Eurotiomycetes</taxon>
        <taxon>Chaetothyriomycetidae</taxon>
        <taxon>Chaetothyriales</taxon>
        <taxon>Herpotrichiellaceae</taxon>
        <taxon>Exophiala</taxon>
    </lineage>
</organism>
<dbReference type="VEuPathDB" id="FungiDB:PV06_05377"/>
<dbReference type="HOGENOM" id="CLU_1717581_0_0_1"/>
<evidence type="ECO:0000256" key="1">
    <source>
        <dbReference type="SAM" id="MobiDB-lite"/>
    </source>
</evidence>
<accession>A0A0D2DN85</accession>
<dbReference type="EMBL" id="KN847335">
    <property type="protein sequence ID" value="KIW44363.1"/>
    <property type="molecule type" value="Genomic_DNA"/>
</dbReference>
<dbReference type="AlphaFoldDB" id="A0A0D2DN85"/>
<dbReference type="OrthoDB" id="4129651at2759"/>
<evidence type="ECO:0000313" key="2">
    <source>
        <dbReference type="EMBL" id="KIW44363.1"/>
    </source>
</evidence>
<feature type="region of interest" description="Disordered" evidence="1">
    <location>
        <begin position="35"/>
        <end position="57"/>
    </location>
</feature>
<dbReference type="RefSeq" id="XP_016264579.1">
    <property type="nucleotide sequence ID" value="XM_016406373.1"/>
</dbReference>
<evidence type="ECO:0000313" key="3">
    <source>
        <dbReference type="Proteomes" id="UP000053342"/>
    </source>
</evidence>
<dbReference type="Proteomes" id="UP000053342">
    <property type="component" value="Unassembled WGS sequence"/>
</dbReference>
<protein>
    <submittedName>
        <fullName evidence="2">Uncharacterized protein</fullName>
    </submittedName>
</protein>
<sequence length="123" mass="13427">MAPKGPNPQERFERASKHARLLNALLSHPACLPAESRRQARQGTNPHHALLGPDFAEKPDQLADDLYPRMKGGRLNNKWSESVGRGVMISGVILTPGQQMMFGGVFAFGPEVEAAARALRSDK</sequence>
<dbReference type="GeneID" id="27357451"/>
<keyword evidence="3" id="KW-1185">Reference proteome</keyword>
<proteinExistence type="predicted"/>
<gene>
    <name evidence="2" type="ORF">PV06_05377</name>
</gene>
<reference evidence="2 3" key="1">
    <citation type="submission" date="2015-01" db="EMBL/GenBank/DDBJ databases">
        <title>The Genome Sequence of Exophiala oligosperma CBS72588.</title>
        <authorList>
            <consortium name="The Broad Institute Genomics Platform"/>
            <person name="Cuomo C."/>
            <person name="de Hoog S."/>
            <person name="Gorbushina A."/>
            <person name="Stielow B."/>
            <person name="Teixiera M."/>
            <person name="Abouelleil A."/>
            <person name="Chapman S.B."/>
            <person name="Priest M."/>
            <person name="Young S.K."/>
            <person name="Wortman J."/>
            <person name="Nusbaum C."/>
            <person name="Birren B."/>
        </authorList>
    </citation>
    <scope>NUCLEOTIDE SEQUENCE [LARGE SCALE GENOMIC DNA]</scope>
    <source>
        <strain evidence="2 3">CBS 72588</strain>
    </source>
</reference>
<name>A0A0D2DN85_9EURO</name>